<feature type="domain" description="RNA polymerase sigma-70 region 2" evidence="5">
    <location>
        <begin position="10"/>
        <end position="77"/>
    </location>
</feature>
<dbReference type="Proteomes" id="UP000604473">
    <property type="component" value="Unassembled WGS sequence"/>
</dbReference>
<comment type="caution">
    <text evidence="7">The sequence shown here is derived from an EMBL/GenBank/DDBJ whole genome shotgun (WGS) entry which is preliminary data.</text>
</comment>
<reference evidence="7 8" key="1">
    <citation type="submission" date="2021-01" db="EMBL/GenBank/DDBJ databases">
        <title>Draft genomes of Rhodovulum sulfidophilum.</title>
        <authorList>
            <person name="Guzman M.S."/>
        </authorList>
    </citation>
    <scope>NUCLEOTIDE SEQUENCE [LARGE SCALE GENOMIC DNA]</scope>
    <source>
        <strain evidence="7 8">AB35</strain>
    </source>
</reference>
<dbReference type="SUPFAM" id="SSF88946">
    <property type="entry name" value="Sigma2 domain of RNA polymerase sigma factors"/>
    <property type="match status" value="1"/>
</dbReference>
<evidence type="ECO:0000259" key="6">
    <source>
        <dbReference type="Pfam" id="PF08281"/>
    </source>
</evidence>
<dbReference type="CDD" id="cd06171">
    <property type="entry name" value="Sigma70_r4"/>
    <property type="match status" value="1"/>
</dbReference>
<keyword evidence="2" id="KW-0805">Transcription regulation</keyword>
<dbReference type="RefSeq" id="WP_202250288.1">
    <property type="nucleotide sequence ID" value="NZ_JAESJJ010000032.1"/>
</dbReference>
<dbReference type="InterPro" id="IPR013249">
    <property type="entry name" value="RNA_pol_sigma70_r4_t2"/>
</dbReference>
<evidence type="ECO:0000313" key="7">
    <source>
        <dbReference type="EMBL" id="MBL3610679.1"/>
    </source>
</evidence>
<evidence type="ECO:0000256" key="3">
    <source>
        <dbReference type="ARBA" id="ARBA00023082"/>
    </source>
</evidence>
<dbReference type="Gene3D" id="1.10.10.10">
    <property type="entry name" value="Winged helix-like DNA-binding domain superfamily/Winged helix DNA-binding domain"/>
    <property type="match status" value="1"/>
</dbReference>
<evidence type="ECO:0000256" key="1">
    <source>
        <dbReference type="ARBA" id="ARBA00010641"/>
    </source>
</evidence>
<sequence length="167" mass="18869">MTDTVHIACLYMKERPDLRRFLTSMTGNLSLAEDLVQETFLHVLERDNASGEIRDPRAYLIRSARNLALNALAVQRRNADMDEMPEIADPAPAAVERMIAREELLLVMRAIAGLPARRRQVFVMSRVDDLTYDQIAARLGISRNTVMVQIVRALSDLRKALPMPEPA</sequence>
<dbReference type="NCBIfam" id="TIGR02937">
    <property type="entry name" value="sigma70-ECF"/>
    <property type="match status" value="1"/>
</dbReference>
<dbReference type="PANTHER" id="PTHR43133">
    <property type="entry name" value="RNA POLYMERASE ECF-TYPE SIGMA FACTO"/>
    <property type="match status" value="1"/>
</dbReference>
<evidence type="ECO:0000256" key="2">
    <source>
        <dbReference type="ARBA" id="ARBA00023015"/>
    </source>
</evidence>
<comment type="similarity">
    <text evidence="1">Belongs to the sigma-70 factor family. ECF subfamily.</text>
</comment>
<dbReference type="SUPFAM" id="SSF88659">
    <property type="entry name" value="Sigma3 and sigma4 domains of RNA polymerase sigma factors"/>
    <property type="match status" value="1"/>
</dbReference>
<dbReference type="Pfam" id="PF04542">
    <property type="entry name" value="Sigma70_r2"/>
    <property type="match status" value="1"/>
</dbReference>
<keyword evidence="4" id="KW-0804">Transcription</keyword>
<organism evidence="7 8">
    <name type="scientific">Rhodovulum sulfidophilum</name>
    <name type="common">Rhodobacter sulfidophilus</name>
    <dbReference type="NCBI Taxonomy" id="35806"/>
    <lineage>
        <taxon>Bacteria</taxon>
        <taxon>Pseudomonadati</taxon>
        <taxon>Pseudomonadota</taxon>
        <taxon>Alphaproteobacteria</taxon>
        <taxon>Rhodobacterales</taxon>
        <taxon>Paracoccaceae</taxon>
        <taxon>Rhodovulum</taxon>
    </lineage>
</organism>
<evidence type="ECO:0000256" key="4">
    <source>
        <dbReference type="ARBA" id="ARBA00023163"/>
    </source>
</evidence>
<proteinExistence type="inferred from homology"/>
<dbReference type="EMBL" id="JAESJJ010000032">
    <property type="protein sequence ID" value="MBL3610679.1"/>
    <property type="molecule type" value="Genomic_DNA"/>
</dbReference>
<gene>
    <name evidence="7" type="ORF">JMM60_18125</name>
</gene>
<dbReference type="InterPro" id="IPR007627">
    <property type="entry name" value="RNA_pol_sigma70_r2"/>
</dbReference>
<evidence type="ECO:0000313" key="8">
    <source>
        <dbReference type="Proteomes" id="UP000604473"/>
    </source>
</evidence>
<dbReference type="InterPro" id="IPR039425">
    <property type="entry name" value="RNA_pol_sigma-70-like"/>
</dbReference>
<protein>
    <submittedName>
        <fullName evidence="7">RNA polymerase sigma factor</fullName>
    </submittedName>
</protein>
<dbReference type="PANTHER" id="PTHR43133:SF63">
    <property type="entry name" value="RNA POLYMERASE SIGMA FACTOR FECI-RELATED"/>
    <property type="match status" value="1"/>
</dbReference>
<name>A0ABS1RX64_RHOSU</name>
<accession>A0ABS1RX64</accession>
<dbReference type="Pfam" id="PF08281">
    <property type="entry name" value="Sigma70_r4_2"/>
    <property type="match status" value="1"/>
</dbReference>
<dbReference type="InterPro" id="IPR013324">
    <property type="entry name" value="RNA_pol_sigma_r3/r4-like"/>
</dbReference>
<dbReference type="InterPro" id="IPR036388">
    <property type="entry name" value="WH-like_DNA-bd_sf"/>
</dbReference>
<evidence type="ECO:0000259" key="5">
    <source>
        <dbReference type="Pfam" id="PF04542"/>
    </source>
</evidence>
<dbReference type="InterPro" id="IPR013325">
    <property type="entry name" value="RNA_pol_sigma_r2"/>
</dbReference>
<keyword evidence="8" id="KW-1185">Reference proteome</keyword>
<dbReference type="Gene3D" id="1.10.1740.10">
    <property type="match status" value="1"/>
</dbReference>
<feature type="domain" description="RNA polymerase sigma factor 70 region 4 type 2" evidence="6">
    <location>
        <begin position="105"/>
        <end position="157"/>
    </location>
</feature>
<keyword evidence="3" id="KW-0731">Sigma factor</keyword>
<dbReference type="InterPro" id="IPR014284">
    <property type="entry name" value="RNA_pol_sigma-70_dom"/>
</dbReference>